<dbReference type="InterPro" id="IPR029063">
    <property type="entry name" value="SAM-dependent_MTases_sf"/>
</dbReference>
<name>A0AAU8JR98_9ACTN</name>
<dbReference type="PANTHER" id="PTHR43861:SF1">
    <property type="entry name" value="TRANS-ACONITATE 2-METHYLTRANSFERASE"/>
    <property type="match status" value="1"/>
</dbReference>
<dbReference type="GO" id="GO:0008757">
    <property type="term" value="F:S-adenosylmethionine-dependent methyltransferase activity"/>
    <property type="evidence" value="ECO:0007669"/>
    <property type="project" value="InterPro"/>
</dbReference>
<dbReference type="RefSeq" id="WP_354637343.1">
    <property type="nucleotide sequence ID" value="NZ_CP159872.1"/>
</dbReference>
<dbReference type="AlphaFoldDB" id="A0AAU8JR98"/>
<evidence type="ECO:0000259" key="1">
    <source>
        <dbReference type="Pfam" id="PF08241"/>
    </source>
</evidence>
<reference evidence="2" key="1">
    <citation type="submission" date="2024-06" db="EMBL/GenBank/DDBJ databases">
        <title>The genome sequences of Kitasatospora sp. strain HUAS MG31.</title>
        <authorList>
            <person name="Mo P."/>
        </authorList>
    </citation>
    <scope>NUCLEOTIDE SEQUENCE</scope>
    <source>
        <strain evidence="2">HUAS MG31</strain>
    </source>
</reference>
<dbReference type="PANTHER" id="PTHR43861">
    <property type="entry name" value="TRANS-ACONITATE 2-METHYLTRANSFERASE-RELATED"/>
    <property type="match status" value="1"/>
</dbReference>
<accession>A0AAU8JR98</accession>
<dbReference type="GO" id="GO:0032259">
    <property type="term" value="P:methylation"/>
    <property type="evidence" value="ECO:0007669"/>
    <property type="project" value="UniProtKB-KW"/>
</dbReference>
<dbReference type="KEGG" id="kcm:ABWK59_01240"/>
<keyword evidence="2" id="KW-0489">Methyltransferase</keyword>
<dbReference type="Pfam" id="PF08241">
    <property type="entry name" value="Methyltransf_11"/>
    <property type="match status" value="1"/>
</dbReference>
<gene>
    <name evidence="2" type="ORF">ABWK59_01240</name>
</gene>
<dbReference type="InterPro" id="IPR013216">
    <property type="entry name" value="Methyltransf_11"/>
</dbReference>
<proteinExistence type="predicted"/>
<dbReference type="CDD" id="cd02440">
    <property type="entry name" value="AdoMet_MTases"/>
    <property type="match status" value="1"/>
</dbReference>
<dbReference type="GO" id="GO:0017000">
    <property type="term" value="P:antibiotic biosynthetic process"/>
    <property type="evidence" value="ECO:0007669"/>
    <property type="project" value="UniProtKB-ARBA"/>
</dbReference>
<keyword evidence="2" id="KW-0808">Transferase</keyword>
<organism evidence="2">
    <name type="scientific">Kitasatospora camelliae</name>
    <dbReference type="NCBI Taxonomy" id="3156397"/>
    <lineage>
        <taxon>Bacteria</taxon>
        <taxon>Bacillati</taxon>
        <taxon>Actinomycetota</taxon>
        <taxon>Actinomycetes</taxon>
        <taxon>Kitasatosporales</taxon>
        <taxon>Streptomycetaceae</taxon>
        <taxon>Kitasatospora</taxon>
    </lineage>
</organism>
<dbReference type="EMBL" id="CP159872">
    <property type="protein sequence ID" value="XCM77658.1"/>
    <property type="molecule type" value="Genomic_DNA"/>
</dbReference>
<dbReference type="SUPFAM" id="SSF53335">
    <property type="entry name" value="S-adenosyl-L-methionine-dependent methyltransferases"/>
    <property type="match status" value="1"/>
</dbReference>
<evidence type="ECO:0000313" key="2">
    <source>
        <dbReference type="EMBL" id="XCM77658.1"/>
    </source>
</evidence>
<dbReference type="Gene3D" id="3.40.50.150">
    <property type="entry name" value="Vaccinia Virus protein VP39"/>
    <property type="match status" value="1"/>
</dbReference>
<protein>
    <submittedName>
        <fullName evidence="2">Class I SAM-dependent methyltransferase</fullName>
    </submittedName>
</protein>
<sequence length="267" mass="28748">MREHRLDAWDAGDAYDRFMGRWSRLVADEFIAWLDAGAGLRWLDVGCGTGALTAAVADRCRPRLILGVDRSEGFVTAAVTATPAPAVFAVADALSLPVRDRACDVAVSGLALNFVPEPATAVAEAARTVKPGGVVAAYVWDYSQGMAFLRFFWDTAVSVDPSAAPLDEGRRFSVCRPDRLRALWTGAGLTEVALDAIDVSTDFADFDEFWAPFLSGQGPAPGYVTTLAPAARVLLRDTLHRTAPTRPDGSITFTARAWAIRGRRTDD</sequence>
<feature type="domain" description="Methyltransferase type 11" evidence="1">
    <location>
        <begin position="43"/>
        <end position="136"/>
    </location>
</feature>